<dbReference type="SUPFAM" id="SSF81301">
    <property type="entry name" value="Nucleotidyltransferase"/>
    <property type="match status" value="1"/>
</dbReference>
<sequence length="135" mass="15806">MSLSIYSGYSLMNHPLYPGFIREVKEDNDILAVYHYGSSVNRSDFRDIDICIISYNDEQSAFFDRLLHYSGSYAAMGTVPLDITLFSLLPLYIKIQVIREGIPVFIRDDDILFDKILKTNRQWDDYEPSYRIMIE</sequence>
<dbReference type="STRING" id="323259.Mhun_1046"/>
<dbReference type="HOGENOM" id="CLU_1881082_0_0_2"/>
<dbReference type="InParanoid" id="Q2FR38"/>
<dbReference type="AlphaFoldDB" id="Q2FR38"/>
<feature type="domain" description="Polymerase beta nucleotidyltransferase" evidence="1">
    <location>
        <begin position="24"/>
        <end position="109"/>
    </location>
</feature>
<reference evidence="3" key="1">
    <citation type="journal article" date="2016" name="Stand. Genomic Sci.">
        <title>Complete genome sequence of Methanospirillum hungatei type strain JF1.</title>
        <authorList>
            <person name="Gunsalus R.P."/>
            <person name="Cook L.E."/>
            <person name="Crable B."/>
            <person name="Rohlin L."/>
            <person name="McDonald E."/>
            <person name="Mouttaki H."/>
            <person name="Sieber J.R."/>
            <person name="Poweleit N."/>
            <person name="Zhou H."/>
            <person name="Lapidus A.L."/>
            <person name="Daligault H.E."/>
            <person name="Land M."/>
            <person name="Gilna P."/>
            <person name="Ivanova N."/>
            <person name="Kyrpides N."/>
            <person name="Culley D.E."/>
            <person name="McInerney M.J."/>
        </authorList>
    </citation>
    <scope>NUCLEOTIDE SEQUENCE [LARGE SCALE GENOMIC DNA]</scope>
    <source>
        <strain evidence="3">ATCC 27890 / DSM 864 / NBRC 100397 / JF-1</strain>
    </source>
</reference>
<evidence type="ECO:0000259" key="1">
    <source>
        <dbReference type="Pfam" id="PF18765"/>
    </source>
</evidence>
<accession>Q2FR38</accession>
<name>Q2FR38_METHJ</name>
<dbReference type="Proteomes" id="UP000001941">
    <property type="component" value="Chromosome"/>
</dbReference>
<protein>
    <submittedName>
        <fullName evidence="2">DNA polymerase, beta-like region</fullName>
    </submittedName>
</protein>
<keyword evidence="3" id="KW-1185">Reference proteome</keyword>
<evidence type="ECO:0000313" key="2">
    <source>
        <dbReference type="EMBL" id="ABD40796.1"/>
    </source>
</evidence>
<dbReference type="KEGG" id="mhu:Mhun_1046"/>
<dbReference type="eggNOG" id="arCOG02107">
    <property type="taxonomic scope" value="Archaea"/>
</dbReference>
<proteinExistence type="predicted"/>
<evidence type="ECO:0000313" key="3">
    <source>
        <dbReference type="Proteomes" id="UP000001941"/>
    </source>
</evidence>
<dbReference type="EMBL" id="CP000254">
    <property type="protein sequence ID" value="ABD40796.1"/>
    <property type="molecule type" value="Genomic_DNA"/>
</dbReference>
<dbReference type="InterPro" id="IPR041633">
    <property type="entry name" value="Polbeta"/>
</dbReference>
<organism evidence="2 3">
    <name type="scientific">Methanospirillum hungatei JF-1 (strain ATCC 27890 / DSM 864 / NBRC 100397 / JF-1)</name>
    <dbReference type="NCBI Taxonomy" id="323259"/>
    <lineage>
        <taxon>Archaea</taxon>
        <taxon>Methanobacteriati</taxon>
        <taxon>Methanobacteriota</taxon>
        <taxon>Stenosarchaea group</taxon>
        <taxon>Methanomicrobia</taxon>
        <taxon>Methanomicrobiales</taxon>
        <taxon>Methanospirillaceae</taxon>
        <taxon>Methanospirillum</taxon>
    </lineage>
</organism>
<dbReference type="EnsemblBacteria" id="ABD40796">
    <property type="protein sequence ID" value="ABD40796"/>
    <property type="gene ID" value="Mhun_1046"/>
</dbReference>
<dbReference type="Pfam" id="PF18765">
    <property type="entry name" value="Polbeta"/>
    <property type="match status" value="1"/>
</dbReference>
<gene>
    <name evidence="2" type="ordered locus">Mhun_1046</name>
</gene>
<dbReference type="InterPro" id="IPR043519">
    <property type="entry name" value="NT_sf"/>
</dbReference>